<dbReference type="KEGG" id="rbu:PG1C_10345"/>
<dbReference type="Gene3D" id="2.60.120.200">
    <property type="match status" value="1"/>
</dbReference>
<reference evidence="3 4" key="1">
    <citation type="journal article" date="2015" name="Genome Announc.">
        <title>Complete Genome Sequence of a Novel Bacterium within the Family Rhodocyclaceae That Degrades Polycyclic Aromatic Hydrocarbons.</title>
        <authorList>
            <person name="Singleton D.R."/>
            <person name="Dickey A.N."/>
            <person name="Scholl E.H."/>
            <person name="Wright F.A."/>
            <person name="Aitken M.D."/>
        </authorList>
    </citation>
    <scope>NUCLEOTIDE SEQUENCE [LARGE SCALE GENOMIC DNA]</scope>
    <source>
        <strain evidence="4">PG1-Ca6</strain>
    </source>
</reference>
<feature type="transmembrane region" description="Helical" evidence="2">
    <location>
        <begin position="12"/>
        <end position="31"/>
    </location>
</feature>
<organism evidence="3 4">
    <name type="scientific">Rugosibacter aromaticivorans</name>
    <dbReference type="NCBI Taxonomy" id="1565605"/>
    <lineage>
        <taxon>Bacteria</taxon>
        <taxon>Pseudomonadati</taxon>
        <taxon>Pseudomonadota</taxon>
        <taxon>Betaproteobacteria</taxon>
        <taxon>Nitrosomonadales</taxon>
        <taxon>Sterolibacteriaceae</taxon>
        <taxon>Rugosibacter</taxon>
    </lineage>
</organism>
<evidence type="ECO:0000313" key="4">
    <source>
        <dbReference type="Proteomes" id="UP000061603"/>
    </source>
</evidence>
<keyword evidence="2" id="KW-0812">Transmembrane</keyword>
<protein>
    <submittedName>
        <fullName evidence="3">Uncharacterized protein</fullName>
    </submittedName>
</protein>
<feature type="compositionally biased region" description="Pro residues" evidence="1">
    <location>
        <begin position="678"/>
        <end position="706"/>
    </location>
</feature>
<dbReference type="EMBL" id="CP010554">
    <property type="protein sequence ID" value="AJP48729.1"/>
    <property type="molecule type" value="Genomic_DNA"/>
</dbReference>
<dbReference type="RefSeq" id="WP_202634737.1">
    <property type="nucleotide sequence ID" value="NZ_CP010554.1"/>
</dbReference>
<evidence type="ECO:0000256" key="1">
    <source>
        <dbReference type="SAM" id="MobiDB-lite"/>
    </source>
</evidence>
<feature type="region of interest" description="Disordered" evidence="1">
    <location>
        <begin position="669"/>
        <end position="708"/>
    </location>
</feature>
<dbReference type="HOGENOM" id="CLU_283834_0_0_4"/>
<proteinExistence type="predicted"/>
<keyword evidence="4" id="KW-1185">Reference proteome</keyword>
<dbReference type="Proteomes" id="UP000061603">
    <property type="component" value="Chromosome"/>
</dbReference>
<dbReference type="SUPFAM" id="SSF49899">
    <property type="entry name" value="Concanavalin A-like lectins/glucanases"/>
    <property type="match status" value="1"/>
</dbReference>
<evidence type="ECO:0000256" key="2">
    <source>
        <dbReference type="SAM" id="Phobius"/>
    </source>
</evidence>
<keyword evidence="2" id="KW-0472">Membrane</keyword>
<keyword evidence="2" id="KW-1133">Transmembrane helix</keyword>
<name>A0A0C5JAK5_9PROT</name>
<evidence type="ECO:0000313" key="3">
    <source>
        <dbReference type="EMBL" id="AJP48729.1"/>
    </source>
</evidence>
<dbReference type="STRING" id="1565605.PG1C_10345"/>
<accession>A0A0C5JAK5</accession>
<dbReference type="InterPro" id="IPR013320">
    <property type="entry name" value="ConA-like_dom_sf"/>
</dbReference>
<sequence length="1096" mass="116423">MQRRVQSKTQRGFVLISLVALLVMGALYFLVSNLTPEFMQTYRQRQTDAALAQAREALLGYALRFREANPNGANIPIYMYGFLPLPDLGTSRNNNVSCTTEGCDAANFTGNATNVTVIGRFPWRMLGTGPLRDSNSECLWYAVSGSHQRIQQTTSMNWDTLGQLDLVVANGTTAMQSALATAHDRPIAIIFSPGPPLPGQDRRTSATTDDVTECGGNYDVKNYLDPATATALGGVTNYLAGTNNATGITGDTDPGNDPDTPKALSAQGIINRQNDGRLWPGQCPTSASCAIAANDKGLALTGDMLFGTLRKSSLFRLDINAMLDRLTGCLRDQLSITSAHPLPSASCYDDSQDPQNYFSNYKDQLFVAPCAGNCAVTIDGTAPATVCPAVLIFSSQRNKVSQIRLTAANKADPNNYLEAPNANSFITAGATYAGISTFSRVTTPASEYQDIVRCIPAGASFSSVESTTLTGLGFNQLSSYDATTRTLTLGSLNVTTSAVGAANAAALFGCSWTPETHTTGSGLRSYFKFNISNTGPPGPGFTFAVVDGDRNTISACGEASQHLGYSGNNGSTPFIAAPKIGVEFDTRRNYRSHPPFLPDGFDPSRTLSATAMRTLDNGRADPSYTGGHIGLVYWGSNSPISTGYACRTGCRSPSVCDTADNLCKLPMEEDDNVHGQLPTPPAMRPPPSNPPVPASLANPPPYPPPGVSKLDPNLRSTPTNQDIHVRVEIERTGYAGRDDNSRLVKVVATTPITLSGLPTIDSLALSAGDTVLVTAQTDARTNGVYLASTGAWTRDLSADEGIDLPPGTAWFVKAGAANMGSLWRLQNSDTPVINSDALTIQRVRLPVKTVATSPITLAGLSTVGGVALAAGDRVLVTKQNTMPPTPSANGVYIASSGVWSRATPENTADGMKAGAMWFVSAGSNANTYWHLDSDATPDTSTNITIQPATLNDLYSATVQTQVWMLPESATSANQIARMKTTTRAMAQLDPVVRYGQCTGSCPAFNPSGQYCGGVETDSHRYCYTGQQPNLYDRQKIYDERGNTCTSGIACSSGQFCGIDQACYRPALRTLRLGFTTSQDSNDQVISITNFFSTGLP</sequence>
<gene>
    <name evidence="3" type="ORF">PG1C_10345</name>
</gene>
<dbReference type="AlphaFoldDB" id="A0A0C5JAK5"/>